<dbReference type="AlphaFoldDB" id="A0A2Z7AG73"/>
<gene>
    <name evidence="1" type="ORF">F511_38809</name>
</gene>
<name>A0A2Z7AG73_9LAMI</name>
<evidence type="ECO:0000313" key="2">
    <source>
        <dbReference type="Proteomes" id="UP000250235"/>
    </source>
</evidence>
<dbReference type="EMBL" id="KV017540">
    <property type="protein sequence ID" value="KZV18066.1"/>
    <property type="molecule type" value="Genomic_DNA"/>
</dbReference>
<keyword evidence="2" id="KW-1185">Reference proteome</keyword>
<reference evidence="1 2" key="1">
    <citation type="journal article" date="2015" name="Proc. Natl. Acad. Sci. U.S.A.">
        <title>The resurrection genome of Boea hygrometrica: A blueprint for survival of dehydration.</title>
        <authorList>
            <person name="Xiao L."/>
            <person name="Yang G."/>
            <person name="Zhang L."/>
            <person name="Yang X."/>
            <person name="Zhao S."/>
            <person name="Ji Z."/>
            <person name="Zhou Q."/>
            <person name="Hu M."/>
            <person name="Wang Y."/>
            <person name="Chen M."/>
            <person name="Xu Y."/>
            <person name="Jin H."/>
            <person name="Xiao X."/>
            <person name="Hu G."/>
            <person name="Bao F."/>
            <person name="Hu Y."/>
            <person name="Wan P."/>
            <person name="Li L."/>
            <person name="Deng X."/>
            <person name="Kuang T."/>
            <person name="Xiang C."/>
            <person name="Zhu J.K."/>
            <person name="Oliver M.J."/>
            <person name="He Y."/>
        </authorList>
    </citation>
    <scope>NUCLEOTIDE SEQUENCE [LARGE SCALE GENOMIC DNA]</scope>
    <source>
        <strain evidence="2">cv. XS01</strain>
    </source>
</reference>
<protein>
    <submittedName>
        <fullName evidence="1">Uncharacterized protein</fullName>
    </submittedName>
</protein>
<dbReference type="Proteomes" id="UP000250235">
    <property type="component" value="Unassembled WGS sequence"/>
</dbReference>
<organism evidence="1 2">
    <name type="scientific">Dorcoceras hygrometricum</name>
    <dbReference type="NCBI Taxonomy" id="472368"/>
    <lineage>
        <taxon>Eukaryota</taxon>
        <taxon>Viridiplantae</taxon>
        <taxon>Streptophyta</taxon>
        <taxon>Embryophyta</taxon>
        <taxon>Tracheophyta</taxon>
        <taxon>Spermatophyta</taxon>
        <taxon>Magnoliopsida</taxon>
        <taxon>eudicotyledons</taxon>
        <taxon>Gunneridae</taxon>
        <taxon>Pentapetalae</taxon>
        <taxon>asterids</taxon>
        <taxon>lamiids</taxon>
        <taxon>Lamiales</taxon>
        <taxon>Gesneriaceae</taxon>
        <taxon>Didymocarpoideae</taxon>
        <taxon>Trichosporeae</taxon>
        <taxon>Loxocarpinae</taxon>
        <taxon>Dorcoceras</taxon>
    </lineage>
</organism>
<accession>A0A2Z7AG73</accession>
<evidence type="ECO:0000313" key="1">
    <source>
        <dbReference type="EMBL" id="KZV18066.1"/>
    </source>
</evidence>
<sequence>MRKMKKKKNKCGGEVCEKFDELEIAVDNRQSDPRPEPRLLRQAALEALTNSTRTDSLLE</sequence>
<proteinExistence type="predicted"/>